<protein>
    <submittedName>
        <fullName evidence="9">Sugar ABC transporter permease</fullName>
    </submittedName>
</protein>
<sequence>MKENIRTLSTDGLTVKQKTKTKTKSSNVAWYWVFLFPTLALFAMFQGWPILASWYYATLDWSGLTPDAKFVGLRNFMNVAQDPYFWNAFKNSFKFMLGTVPFHLLVALVLAVILHRPGLKAANLFRTFIFLPVVTTTSIVGIIMVFIWGSDGAVNDTLLKLGLLERPINWLGDADWSMFTVILISVWKNLGVNLIYWLAGLQSISKDLYEAAEVDGASGVKKFFYITVPLLIPIGTIILLLNVVNSLKAFDLIKTMTNGGPFFATDVVSTYIYRYAFTSEMGLPQLGYASAAGLFFAVTICLLAIIQSIVQKRIKGGKNL</sequence>
<evidence type="ECO:0000256" key="1">
    <source>
        <dbReference type="ARBA" id="ARBA00004651"/>
    </source>
</evidence>
<dbReference type="PANTHER" id="PTHR30193:SF37">
    <property type="entry name" value="INNER MEMBRANE ABC TRANSPORTER PERMEASE PROTEIN YCJO"/>
    <property type="match status" value="1"/>
</dbReference>
<feature type="domain" description="ABC transmembrane type-1" evidence="8">
    <location>
        <begin position="89"/>
        <end position="307"/>
    </location>
</feature>
<evidence type="ECO:0000259" key="8">
    <source>
        <dbReference type="PROSITE" id="PS50928"/>
    </source>
</evidence>
<dbReference type="Pfam" id="PF00528">
    <property type="entry name" value="BPD_transp_1"/>
    <property type="match status" value="1"/>
</dbReference>
<comment type="caution">
    <text evidence="9">The sequence shown here is derived from an EMBL/GenBank/DDBJ whole genome shotgun (WGS) entry which is preliminary data.</text>
</comment>
<dbReference type="RefSeq" id="WP_213143829.1">
    <property type="nucleotide sequence ID" value="NZ_JAGYPE020000006.1"/>
</dbReference>
<evidence type="ECO:0000256" key="5">
    <source>
        <dbReference type="ARBA" id="ARBA00022989"/>
    </source>
</evidence>
<dbReference type="GO" id="GO:0005886">
    <property type="term" value="C:plasma membrane"/>
    <property type="evidence" value="ECO:0007669"/>
    <property type="project" value="UniProtKB-SubCell"/>
</dbReference>
<keyword evidence="5 7" id="KW-1133">Transmembrane helix</keyword>
<name>A0A942T0K9_9BACI</name>
<proteinExistence type="inferred from homology"/>
<keyword evidence="4 7" id="KW-0812">Transmembrane</keyword>
<reference evidence="9" key="1">
    <citation type="submission" date="2021-05" db="EMBL/GenBank/DDBJ databases">
        <title>Novel Bacillus species.</title>
        <authorList>
            <person name="Liu G."/>
        </authorList>
    </citation>
    <scope>NUCLEOTIDE SEQUENCE</scope>
    <source>
        <strain evidence="9 11">FJAT-50051</strain>
    </source>
</reference>
<dbReference type="GO" id="GO:0055085">
    <property type="term" value="P:transmembrane transport"/>
    <property type="evidence" value="ECO:0007669"/>
    <property type="project" value="InterPro"/>
</dbReference>
<feature type="transmembrane region" description="Helical" evidence="7">
    <location>
        <begin position="223"/>
        <end position="244"/>
    </location>
</feature>
<evidence type="ECO:0000313" key="10">
    <source>
        <dbReference type="EMBL" id="MCH6265025.1"/>
    </source>
</evidence>
<dbReference type="PROSITE" id="PS50928">
    <property type="entry name" value="ABC_TM1"/>
    <property type="match status" value="1"/>
</dbReference>
<dbReference type="AlphaFoldDB" id="A0A942T0K9"/>
<organism evidence="9">
    <name type="scientific">Neobacillus citreus</name>
    <dbReference type="NCBI Taxonomy" id="2833578"/>
    <lineage>
        <taxon>Bacteria</taxon>
        <taxon>Bacillati</taxon>
        <taxon>Bacillota</taxon>
        <taxon>Bacilli</taxon>
        <taxon>Bacillales</taxon>
        <taxon>Bacillaceae</taxon>
        <taxon>Neobacillus</taxon>
    </lineage>
</organism>
<comment type="similarity">
    <text evidence="7">Belongs to the binding-protein-dependent transport system permease family.</text>
</comment>
<dbReference type="Proteomes" id="UP000677265">
    <property type="component" value="Unassembled WGS sequence"/>
</dbReference>
<feature type="transmembrane region" description="Helical" evidence="7">
    <location>
        <begin position="176"/>
        <end position="199"/>
    </location>
</feature>
<dbReference type="InterPro" id="IPR000515">
    <property type="entry name" value="MetI-like"/>
</dbReference>
<feature type="transmembrane region" description="Helical" evidence="7">
    <location>
        <begin position="127"/>
        <end position="149"/>
    </location>
</feature>
<evidence type="ECO:0000256" key="4">
    <source>
        <dbReference type="ARBA" id="ARBA00022692"/>
    </source>
</evidence>
<dbReference type="PANTHER" id="PTHR30193">
    <property type="entry name" value="ABC TRANSPORTER PERMEASE PROTEIN"/>
    <property type="match status" value="1"/>
</dbReference>
<dbReference type="Gene3D" id="1.10.3720.10">
    <property type="entry name" value="MetI-like"/>
    <property type="match status" value="1"/>
</dbReference>
<accession>A0A942T0K9</accession>
<feature type="transmembrane region" description="Helical" evidence="7">
    <location>
        <begin position="95"/>
        <end position="115"/>
    </location>
</feature>
<comment type="subcellular location">
    <subcellularLocation>
        <location evidence="1 7">Cell membrane</location>
        <topology evidence="1 7">Multi-pass membrane protein</topology>
    </subcellularLocation>
</comment>
<gene>
    <name evidence="10" type="ORF">KHB02_005745</name>
    <name evidence="9" type="ORF">KHB02_21130</name>
</gene>
<dbReference type="EMBL" id="JAGYPE020000006">
    <property type="protein sequence ID" value="MCH6265025.1"/>
    <property type="molecule type" value="Genomic_DNA"/>
</dbReference>
<dbReference type="SUPFAM" id="SSF161098">
    <property type="entry name" value="MetI-like"/>
    <property type="match status" value="1"/>
</dbReference>
<evidence type="ECO:0000256" key="6">
    <source>
        <dbReference type="ARBA" id="ARBA00023136"/>
    </source>
</evidence>
<keyword evidence="2 7" id="KW-0813">Transport</keyword>
<dbReference type="InterPro" id="IPR051393">
    <property type="entry name" value="ABC_transporter_permease"/>
</dbReference>
<evidence type="ECO:0000313" key="11">
    <source>
        <dbReference type="Proteomes" id="UP000677265"/>
    </source>
</evidence>
<evidence type="ECO:0000256" key="7">
    <source>
        <dbReference type="RuleBase" id="RU363032"/>
    </source>
</evidence>
<evidence type="ECO:0000313" key="9">
    <source>
        <dbReference type="EMBL" id="MBS4183899.1"/>
    </source>
</evidence>
<keyword evidence="3" id="KW-1003">Cell membrane</keyword>
<evidence type="ECO:0000256" key="2">
    <source>
        <dbReference type="ARBA" id="ARBA00022448"/>
    </source>
</evidence>
<dbReference type="EMBL" id="JAGYPE010000004">
    <property type="protein sequence ID" value="MBS4183899.1"/>
    <property type="molecule type" value="Genomic_DNA"/>
</dbReference>
<keyword evidence="11" id="KW-1185">Reference proteome</keyword>
<keyword evidence="6 7" id="KW-0472">Membrane</keyword>
<dbReference type="CDD" id="cd06261">
    <property type="entry name" value="TM_PBP2"/>
    <property type="match status" value="1"/>
</dbReference>
<feature type="transmembrane region" description="Helical" evidence="7">
    <location>
        <begin position="288"/>
        <end position="310"/>
    </location>
</feature>
<dbReference type="InterPro" id="IPR035906">
    <property type="entry name" value="MetI-like_sf"/>
</dbReference>
<evidence type="ECO:0000256" key="3">
    <source>
        <dbReference type="ARBA" id="ARBA00022475"/>
    </source>
</evidence>
<feature type="transmembrane region" description="Helical" evidence="7">
    <location>
        <begin position="28"/>
        <end position="57"/>
    </location>
</feature>